<sequence>MNRNSFPIRRRLLPRSISTRKSISFILAEYILASILFHVSFRFVMISCVLYFLLIFVPFNKRQNESNGQTKRIAYMYLIINTIVFTSLVFVFVFNKINITIGSFFFVTANVIAMYIYMITNFTVFGKRIIETIFYGFLLIISYLPLFISVSMSIWKSALLYFCALLIFIINVFFLKKIKLNGLTALDAISKFAKSWMDQESVAFDELLDKVGKRHVAKISVYHITNENDDSICTFIIPYIHPGPLRQIGSGELPSILYSALYDLNPFVVHGASNHSFNLTSRRESIRIVNLIRDCVKNKEDRGKELEKLSFSCGENGKIQISKYRFGENFLFFVSKVNSTEDLPNRVVCAVDERTDIVDRHNGICDENEAIYTESEETQVLELIALLKASQDREIKIREVGYGYTSFHTEDIGPGGIRVLSFFGSNNITFISIDSNNLACGMAQRIQQEAEKLGFSLSEVVTTDNHWNTGGKKHRLGYKPGGSTDGVGLLNAVKEALLMSKRNAQRAKFNRSVIAFETKIVGDEAMISLKKAADKGTLLVMLSFLSSAVLGLLVILW</sequence>
<keyword evidence="1" id="KW-1133">Transmembrane helix</keyword>
<comment type="caution">
    <text evidence="3">The sequence shown here is derived from an EMBL/GenBank/DDBJ whole genome shotgun (WGS) entry which is preliminary data.</text>
</comment>
<gene>
    <name evidence="3" type="ORF">B9Q01_06305</name>
</gene>
<evidence type="ECO:0000313" key="4">
    <source>
        <dbReference type="Proteomes" id="UP000240880"/>
    </source>
</evidence>
<feature type="transmembrane region" description="Helical" evidence="1">
    <location>
        <begin position="536"/>
        <end position="556"/>
    </location>
</feature>
<proteinExistence type="predicted"/>
<keyword evidence="1" id="KW-0472">Membrane</keyword>
<feature type="transmembrane region" description="Helical" evidence="1">
    <location>
        <begin position="132"/>
        <end position="152"/>
    </location>
</feature>
<accession>A0A2R6A9A3</accession>
<protein>
    <recommendedName>
        <fullName evidence="2">DUF2070 domain-containing protein</fullName>
    </recommendedName>
</protein>
<dbReference type="AlphaFoldDB" id="A0A2R6A9A3"/>
<feature type="transmembrane region" description="Helical" evidence="1">
    <location>
        <begin position="158"/>
        <end position="175"/>
    </location>
</feature>
<organism evidence="3 4">
    <name type="scientific">Candidatus Marsarchaeota G1 archaeon OSP_D</name>
    <dbReference type="NCBI Taxonomy" id="1978155"/>
    <lineage>
        <taxon>Archaea</taxon>
        <taxon>Candidatus Marsarchaeota</taxon>
        <taxon>Candidatus Marsarchaeota group 1</taxon>
    </lineage>
</organism>
<dbReference type="InterPro" id="IPR019204">
    <property type="entry name" value="DUF2070_membrane"/>
</dbReference>
<feature type="transmembrane region" description="Helical" evidence="1">
    <location>
        <begin position="43"/>
        <end position="61"/>
    </location>
</feature>
<evidence type="ECO:0000259" key="2">
    <source>
        <dbReference type="Pfam" id="PF09843"/>
    </source>
</evidence>
<evidence type="ECO:0000313" key="3">
    <source>
        <dbReference type="EMBL" id="PSN82980.1"/>
    </source>
</evidence>
<feature type="transmembrane region" description="Helical" evidence="1">
    <location>
        <begin position="99"/>
        <end position="120"/>
    </location>
</feature>
<feature type="domain" description="DUF2070" evidence="2">
    <location>
        <begin position="18"/>
        <end position="553"/>
    </location>
</feature>
<feature type="transmembrane region" description="Helical" evidence="1">
    <location>
        <begin position="21"/>
        <end position="37"/>
    </location>
</feature>
<evidence type="ECO:0000256" key="1">
    <source>
        <dbReference type="SAM" id="Phobius"/>
    </source>
</evidence>
<name>A0A2R6A9A3_9ARCH</name>
<dbReference type="Proteomes" id="UP000240880">
    <property type="component" value="Unassembled WGS sequence"/>
</dbReference>
<dbReference type="EMBL" id="NEXC01000042">
    <property type="protein sequence ID" value="PSN82980.1"/>
    <property type="molecule type" value="Genomic_DNA"/>
</dbReference>
<keyword evidence="1" id="KW-0812">Transmembrane</keyword>
<dbReference type="Pfam" id="PF09843">
    <property type="entry name" value="DUF2070"/>
    <property type="match status" value="1"/>
</dbReference>
<feature type="transmembrane region" description="Helical" evidence="1">
    <location>
        <begin position="73"/>
        <end position="93"/>
    </location>
</feature>
<reference evidence="3 4" key="1">
    <citation type="submission" date="2017-04" db="EMBL/GenBank/DDBJ databases">
        <title>Novel microbial lineages endemic to geothermal iron-oxide mats fill important gaps in the evolutionary history of Archaea.</title>
        <authorList>
            <person name="Jay Z.J."/>
            <person name="Beam J.P."/>
            <person name="Dlakic M."/>
            <person name="Rusch D.B."/>
            <person name="Kozubal M.A."/>
            <person name="Inskeep W.P."/>
        </authorList>
    </citation>
    <scope>NUCLEOTIDE SEQUENCE [LARGE SCALE GENOMIC DNA]</scope>
    <source>
        <strain evidence="3">OSP_D</strain>
    </source>
</reference>